<dbReference type="RefSeq" id="WP_231977965.1">
    <property type="nucleotide sequence ID" value="NZ_LT629709.1"/>
</dbReference>
<gene>
    <name evidence="1" type="ORF">SAMN04490202_2594</name>
</gene>
<evidence type="ECO:0000313" key="2">
    <source>
        <dbReference type="Proteomes" id="UP000198549"/>
    </source>
</evidence>
<reference evidence="1 2" key="1">
    <citation type="submission" date="2016-10" db="EMBL/GenBank/DDBJ databases">
        <authorList>
            <person name="de Groot N.N."/>
        </authorList>
    </citation>
    <scope>NUCLEOTIDE SEQUENCE [LARGE SCALE GENOMIC DNA]</scope>
    <source>
        <strain evidence="1 2">BS3776</strain>
    </source>
</reference>
<dbReference type="EMBL" id="LT629709">
    <property type="protein sequence ID" value="SDP02080.1"/>
    <property type="molecule type" value="Genomic_DNA"/>
</dbReference>
<dbReference type="Gene3D" id="3.40.1350.10">
    <property type="match status" value="1"/>
</dbReference>
<sequence>MNLKKSLFRIIGRQGRFKWGDNYLAGIYAVPSEAPKGSRICRLNSRKLVRALHLLSTPERIFAQLALYNPDVFELHEQKMLNPIPYVHPLQGHPLAAGLELLPVKGTSLIAEEIGLKHATVVVTYGDGERQRVPHPYLGDLLLYIQPQGSVPYAVNWTVKLSAMDFDEVARGSLKSLAKQKEDREKARLRHALEEAYYHSAGIRTVRVSRDLLDPVLVTNLDLLYGYHDREISLESNLLEDFAHDVGDCVAHGRPVASVALTYGKRWGRRDLFLTKIYKDIWERKLRVSLFEPILIDHPLVTDAPDVLQVYGSLFAGLPE</sequence>
<dbReference type="Proteomes" id="UP000198549">
    <property type="component" value="Chromosome I"/>
</dbReference>
<dbReference type="AlphaFoldDB" id="A0A1H0PBE1"/>
<dbReference type="GO" id="GO:0003676">
    <property type="term" value="F:nucleic acid binding"/>
    <property type="evidence" value="ECO:0007669"/>
    <property type="project" value="InterPro"/>
</dbReference>
<evidence type="ECO:0000313" key="1">
    <source>
        <dbReference type="EMBL" id="SDP02080.1"/>
    </source>
</evidence>
<protein>
    <submittedName>
        <fullName evidence="1">Uncharacterized protein</fullName>
    </submittedName>
</protein>
<name>A0A1H0PBE1_PSERE</name>
<dbReference type="SUPFAM" id="SSF52980">
    <property type="entry name" value="Restriction endonuclease-like"/>
    <property type="match status" value="1"/>
</dbReference>
<dbReference type="InterPro" id="IPR011856">
    <property type="entry name" value="tRNA_endonuc-like_dom_sf"/>
</dbReference>
<organism evidence="1 2">
    <name type="scientific">Pseudomonas reinekei</name>
    <dbReference type="NCBI Taxonomy" id="395598"/>
    <lineage>
        <taxon>Bacteria</taxon>
        <taxon>Pseudomonadati</taxon>
        <taxon>Pseudomonadota</taxon>
        <taxon>Gammaproteobacteria</taxon>
        <taxon>Pseudomonadales</taxon>
        <taxon>Pseudomonadaceae</taxon>
        <taxon>Pseudomonas</taxon>
    </lineage>
</organism>
<accession>A0A1H0PBE1</accession>
<dbReference type="InterPro" id="IPR011335">
    <property type="entry name" value="Restrct_endonuc-II-like"/>
</dbReference>
<proteinExistence type="predicted"/>